<dbReference type="RefSeq" id="WP_133251034.1">
    <property type="nucleotide sequence ID" value="NZ_BFCH01000021.1"/>
</dbReference>
<name>A0AA37PPS1_9MYCO</name>
<reference evidence="3" key="2">
    <citation type="submission" date="2018-04" db="EMBL/GenBank/DDBJ databases">
        <title>Draft genome sequence of Mycobacterium montefiorense isolated from Japanese black salamander.</title>
        <authorList>
            <person name="Fukano H."/>
            <person name="Yoshida M."/>
            <person name="Shimizu A."/>
            <person name="Iwao H."/>
            <person name="Kurata O."/>
            <person name="Katayama Y."/>
            <person name="Omatsu T."/>
            <person name="Mizutani T."/>
            <person name="Wada S."/>
            <person name="Hoshino Y."/>
        </authorList>
    </citation>
    <scope>NUCLEOTIDE SEQUENCE [LARGE SCALE GENOMIC DNA]</scope>
    <source>
        <strain evidence="3">BS</strain>
    </source>
</reference>
<dbReference type="Proteomes" id="UP001139505">
    <property type="component" value="Unassembled WGS sequence"/>
</dbReference>
<reference evidence="2" key="4">
    <citation type="submission" date="2022-04" db="EMBL/GenBank/DDBJ databases">
        <authorList>
            <person name="Komine T."/>
            <person name="Fukano H."/>
            <person name="Wada S."/>
        </authorList>
    </citation>
    <scope>NUCLEOTIDE SEQUENCE</scope>
    <source>
        <strain evidence="2">NJB18185</strain>
    </source>
</reference>
<dbReference type="EMBL" id="BQYH01000029">
    <property type="protein sequence ID" value="GKU74074.1"/>
    <property type="molecule type" value="Genomic_DNA"/>
</dbReference>
<evidence type="ECO:0000313" key="2">
    <source>
        <dbReference type="EMBL" id="GKU74074.1"/>
    </source>
</evidence>
<evidence type="ECO:0000313" key="1">
    <source>
        <dbReference type="EMBL" id="GBG39622.1"/>
    </source>
</evidence>
<dbReference type="EMBL" id="BFCH01000021">
    <property type="protein sequence ID" value="GBG39622.1"/>
    <property type="molecule type" value="Genomic_DNA"/>
</dbReference>
<keyword evidence="3" id="KW-1185">Reference proteome</keyword>
<protein>
    <submittedName>
        <fullName evidence="2">Uncharacterized protein</fullName>
    </submittedName>
</protein>
<dbReference type="Proteomes" id="UP000245060">
    <property type="component" value="Unassembled WGS sequence"/>
</dbReference>
<organism evidence="2 4">
    <name type="scientific">Mycobacterium montefiorense</name>
    <dbReference type="NCBI Taxonomy" id="154654"/>
    <lineage>
        <taxon>Bacteria</taxon>
        <taxon>Bacillati</taxon>
        <taxon>Actinomycetota</taxon>
        <taxon>Actinomycetes</taxon>
        <taxon>Mycobacteriales</taxon>
        <taxon>Mycobacteriaceae</taxon>
        <taxon>Mycobacterium</taxon>
        <taxon>Mycobacterium simiae complex</taxon>
    </lineage>
</organism>
<evidence type="ECO:0000313" key="4">
    <source>
        <dbReference type="Proteomes" id="UP001139505"/>
    </source>
</evidence>
<comment type="caution">
    <text evidence="2">The sequence shown here is derived from an EMBL/GenBank/DDBJ whole genome shotgun (WGS) entry which is preliminary data.</text>
</comment>
<proteinExistence type="predicted"/>
<sequence length="72" mass="7634">MPPADVAKVVRLRIEMLEQVAAELAQRPGCPVGAAFLQCLGGNTLEPVVIGAGRRYFSNSFQDKFSVAGALT</sequence>
<reference evidence="2" key="3">
    <citation type="journal article" date="2022" name="Microbiol. Resour. Announc.">
        <title>Draft Genome Sequences of Eight Mycobacterium montefiorense Strains Isolated from Salamanders in Captivity.</title>
        <authorList>
            <person name="Komine T."/>
            <person name="Ihara H."/>
            <person name="Fukano H."/>
            <person name="Hoshino Y."/>
            <person name="Kurata O."/>
            <person name="Wada S."/>
        </authorList>
    </citation>
    <scope>NUCLEOTIDE SEQUENCE</scope>
    <source>
        <strain evidence="2">NJB18185</strain>
    </source>
</reference>
<reference evidence="1" key="1">
    <citation type="journal article" date="2018" name="Genome Announc.">
        <title>Draft Genome Sequence of Mycobacterium montefiorense Isolated from Japanese Black Salamander (Hynobius nigrescens).</title>
        <authorList>
            <person name="Fukano H."/>
            <person name="Yoshida M."/>
            <person name="Shimizu A."/>
            <person name="Iwao H."/>
            <person name="Katayama Y."/>
            <person name="Omatsu T."/>
            <person name="Mizutani T."/>
            <person name="Kurata O."/>
            <person name="Wada S."/>
            <person name="Hoshino Y."/>
        </authorList>
    </citation>
    <scope>NUCLEOTIDE SEQUENCE</scope>
    <source>
        <strain evidence="1">BS</strain>
    </source>
</reference>
<accession>A0AA37PPS1</accession>
<evidence type="ECO:0000313" key="3">
    <source>
        <dbReference type="Proteomes" id="UP000245060"/>
    </source>
</evidence>
<dbReference type="AlphaFoldDB" id="A0AA37PPS1"/>
<gene>
    <name evidence="1" type="ORF">MmonteBS_39940</name>
    <name evidence="2" type="ORF">NJB18185_38450</name>
</gene>